<evidence type="ECO:0000259" key="2">
    <source>
        <dbReference type="Pfam" id="PF09084"/>
    </source>
</evidence>
<dbReference type="RefSeq" id="WP_359277006.1">
    <property type="nucleotide sequence ID" value="NZ_JBEZNA010000091.1"/>
</dbReference>
<accession>A0ABV3EXF7</accession>
<dbReference type="SUPFAM" id="SSF53850">
    <property type="entry name" value="Periplasmic binding protein-like II"/>
    <property type="match status" value="1"/>
</dbReference>
<dbReference type="Pfam" id="PF09084">
    <property type="entry name" value="NMT1"/>
    <property type="match status" value="1"/>
</dbReference>
<evidence type="ECO:0000313" key="3">
    <source>
        <dbReference type="EMBL" id="MEU9580894.1"/>
    </source>
</evidence>
<dbReference type="PANTHER" id="PTHR30024:SF42">
    <property type="entry name" value="ALIPHATIC SULFONATES-BINDING PROTEIN-RELATED"/>
    <property type="match status" value="1"/>
</dbReference>
<evidence type="ECO:0000256" key="1">
    <source>
        <dbReference type="SAM" id="MobiDB-lite"/>
    </source>
</evidence>
<reference evidence="3 4" key="1">
    <citation type="submission" date="2024-06" db="EMBL/GenBank/DDBJ databases">
        <title>The Natural Products Discovery Center: Release of the First 8490 Sequenced Strains for Exploring Actinobacteria Biosynthetic Diversity.</title>
        <authorList>
            <person name="Kalkreuter E."/>
            <person name="Kautsar S.A."/>
            <person name="Yang D."/>
            <person name="Bader C.D."/>
            <person name="Teijaro C.N."/>
            <person name="Fluegel L."/>
            <person name="Davis C.M."/>
            <person name="Simpson J.R."/>
            <person name="Lauterbach L."/>
            <person name="Steele A.D."/>
            <person name="Gui C."/>
            <person name="Meng S."/>
            <person name="Li G."/>
            <person name="Viehrig K."/>
            <person name="Ye F."/>
            <person name="Su P."/>
            <person name="Kiefer A.F."/>
            <person name="Nichols A."/>
            <person name="Cepeda A.J."/>
            <person name="Yan W."/>
            <person name="Fan B."/>
            <person name="Jiang Y."/>
            <person name="Adhikari A."/>
            <person name="Zheng C.-J."/>
            <person name="Schuster L."/>
            <person name="Cowan T.M."/>
            <person name="Smanski M.J."/>
            <person name="Chevrette M.G."/>
            <person name="De Carvalho L.P.S."/>
            <person name="Shen B."/>
        </authorList>
    </citation>
    <scope>NUCLEOTIDE SEQUENCE [LARGE SCALE GENOMIC DNA]</scope>
    <source>
        <strain evidence="3 4">NPDC048117</strain>
    </source>
</reference>
<evidence type="ECO:0000313" key="4">
    <source>
        <dbReference type="Proteomes" id="UP001551584"/>
    </source>
</evidence>
<sequence length="382" mass="41439">MKIRFRPRTPRPRTPRPHLAGLPVPGAPSGPRRRPALLAAALTLPFLLASCALDARTTAGGEDLASRKIPAEVSPDTELTVGYPSLKVALELSGQIDELPFEVEWANISGGPQCSEAFRAGALDVCSAAEIPSINAHWTGLDTKLVAAAFREDPYANPIYELGTAPGAGIRSLEDLRGKKIAYSPGQAQGALVLRILDKAGLTQEDVELVELASTGDVYPTALGNRQVDAAPIADVNIKRYLKNYGGQGATTLKHGLRDDPSHLWALTESVTDPEKAAAVRELVKFWARAQIWIDRHPEEWVEGWYVKDQGLSREDGEYLVERAGTPVIPADWSGAIERQQKTVDLLAEEQDRERFDVRILFDRRFEKVGAQAVAAGDGGAS</sequence>
<dbReference type="InterPro" id="IPR015168">
    <property type="entry name" value="SsuA/THI5"/>
</dbReference>
<feature type="compositionally biased region" description="Basic residues" evidence="1">
    <location>
        <begin position="1"/>
        <end position="16"/>
    </location>
</feature>
<dbReference type="PANTHER" id="PTHR30024">
    <property type="entry name" value="ALIPHATIC SULFONATES-BINDING PROTEIN-RELATED"/>
    <property type="match status" value="1"/>
</dbReference>
<dbReference type="Proteomes" id="UP001551584">
    <property type="component" value="Unassembled WGS sequence"/>
</dbReference>
<feature type="region of interest" description="Disordered" evidence="1">
    <location>
        <begin position="1"/>
        <end position="31"/>
    </location>
</feature>
<comment type="caution">
    <text evidence="3">The sequence shown here is derived from an EMBL/GenBank/DDBJ whole genome shotgun (WGS) entry which is preliminary data.</text>
</comment>
<organism evidence="3 4">
    <name type="scientific">Streptomyces chilikensis</name>
    <dbReference type="NCBI Taxonomy" id="1194079"/>
    <lineage>
        <taxon>Bacteria</taxon>
        <taxon>Bacillati</taxon>
        <taxon>Actinomycetota</taxon>
        <taxon>Actinomycetes</taxon>
        <taxon>Kitasatosporales</taxon>
        <taxon>Streptomycetaceae</taxon>
        <taxon>Streptomyces</taxon>
    </lineage>
</organism>
<dbReference type="EMBL" id="JBEZNA010000091">
    <property type="protein sequence ID" value="MEU9580894.1"/>
    <property type="molecule type" value="Genomic_DNA"/>
</dbReference>
<proteinExistence type="predicted"/>
<name>A0ABV3EXF7_9ACTN</name>
<dbReference type="Gene3D" id="3.40.190.10">
    <property type="entry name" value="Periplasmic binding protein-like II"/>
    <property type="match status" value="2"/>
</dbReference>
<protein>
    <submittedName>
        <fullName evidence="3">ABC transporter substrate-binding protein</fullName>
    </submittedName>
</protein>
<feature type="domain" description="SsuA/THI5-like" evidence="2">
    <location>
        <begin position="115"/>
        <end position="251"/>
    </location>
</feature>
<gene>
    <name evidence="3" type="ORF">AB0D95_27105</name>
</gene>
<keyword evidence="4" id="KW-1185">Reference proteome</keyword>